<feature type="domain" description="DUF7748" evidence="1">
    <location>
        <begin position="5"/>
        <end position="96"/>
    </location>
</feature>
<dbReference type="EMBL" id="CM026431">
    <property type="protein sequence ID" value="KAG0558805.1"/>
    <property type="molecule type" value="Genomic_DNA"/>
</dbReference>
<dbReference type="Proteomes" id="UP000822688">
    <property type="component" value="Chromosome 10"/>
</dbReference>
<proteinExistence type="predicted"/>
<reference evidence="2" key="1">
    <citation type="submission" date="2020-06" db="EMBL/GenBank/DDBJ databases">
        <title>WGS assembly of Ceratodon purpureus strain R40.</title>
        <authorList>
            <person name="Carey S.B."/>
            <person name="Jenkins J."/>
            <person name="Shu S."/>
            <person name="Lovell J.T."/>
            <person name="Sreedasyam A."/>
            <person name="Maumus F."/>
            <person name="Tiley G.P."/>
            <person name="Fernandez-Pozo N."/>
            <person name="Barry K."/>
            <person name="Chen C."/>
            <person name="Wang M."/>
            <person name="Lipzen A."/>
            <person name="Daum C."/>
            <person name="Saski C.A."/>
            <person name="Payton A.C."/>
            <person name="Mcbreen J.C."/>
            <person name="Conrad R.E."/>
            <person name="Kollar L.M."/>
            <person name="Olsson S."/>
            <person name="Huttunen S."/>
            <person name="Landis J.B."/>
            <person name="Wickett N.J."/>
            <person name="Johnson M.G."/>
            <person name="Rensing S.A."/>
            <person name="Grimwood J."/>
            <person name="Schmutz J."/>
            <person name="Mcdaniel S.F."/>
        </authorList>
    </citation>
    <scope>NUCLEOTIDE SEQUENCE</scope>
    <source>
        <strain evidence="2">R40</strain>
    </source>
</reference>
<name>A0A8T0GJQ4_CERPU</name>
<keyword evidence="3" id="KW-1185">Reference proteome</keyword>
<organism evidence="2 3">
    <name type="scientific">Ceratodon purpureus</name>
    <name type="common">Fire moss</name>
    <name type="synonym">Dicranum purpureum</name>
    <dbReference type="NCBI Taxonomy" id="3225"/>
    <lineage>
        <taxon>Eukaryota</taxon>
        <taxon>Viridiplantae</taxon>
        <taxon>Streptophyta</taxon>
        <taxon>Embryophyta</taxon>
        <taxon>Bryophyta</taxon>
        <taxon>Bryophytina</taxon>
        <taxon>Bryopsida</taxon>
        <taxon>Dicranidae</taxon>
        <taxon>Pseudoditrichales</taxon>
        <taxon>Ditrichaceae</taxon>
        <taxon>Ceratodon</taxon>
    </lineage>
</organism>
<evidence type="ECO:0000313" key="3">
    <source>
        <dbReference type="Proteomes" id="UP000822688"/>
    </source>
</evidence>
<dbReference type="PANTHER" id="PTHR48468">
    <property type="entry name" value="PLASTOCYANIN-LIKE DOMAIN-CONTAINING PROTEIN"/>
    <property type="match status" value="1"/>
</dbReference>
<sequence>MATKLTTAISNRTLQALVLKVGNQNYFAKLATVAVGSEHKVEIDVNWTYQEFSLEPVLTAGATLQKIIVNSDDCCDFERITITESDGKLQADKTPRGQLNDADSASFNTWRSYFGWPKFNWRFWLWT</sequence>
<comment type="caution">
    <text evidence="2">The sequence shown here is derived from an EMBL/GenBank/DDBJ whole genome shotgun (WGS) entry which is preliminary data.</text>
</comment>
<gene>
    <name evidence="2" type="ORF">KC19_10G056300</name>
</gene>
<evidence type="ECO:0000259" key="1">
    <source>
        <dbReference type="Pfam" id="PF24928"/>
    </source>
</evidence>
<dbReference type="AlphaFoldDB" id="A0A8T0GJQ4"/>
<dbReference type="Pfam" id="PF24928">
    <property type="entry name" value="DUF7748"/>
    <property type="match status" value="1"/>
</dbReference>
<evidence type="ECO:0000313" key="2">
    <source>
        <dbReference type="EMBL" id="KAG0558805.1"/>
    </source>
</evidence>
<accession>A0A8T0GJQ4</accession>
<dbReference type="InterPro" id="IPR056650">
    <property type="entry name" value="DUF7748"/>
</dbReference>
<protein>
    <recommendedName>
        <fullName evidence="1">DUF7748 domain-containing protein</fullName>
    </recommendedName>
</protein>
<dbReference type="PANTHER" id="PTHR48468:SF1">
    <property type="entry name" value="PLASTOCYANIN-LIKE DOMAIN-CONTAINING PROTEIN"/>
    <property type="match status" value="1"/>
</dbReference>